<dbReference type="RefSeq" id="WP_246533106.1">
    <property type="nucleotide sequence ID" value="NZ_JACHJY010000026.1"/>
</dbReference>
<keyword evidence="2" id="KW-1185">Reference proteome</keyword>
<organism evidence="1 2">
    <name type="scientific">Streptomyces nymphaeiformis</name>
    <dbReference type="NCBI Taxonomy" id="2663842"/>
    <lineage>
        <taxon>Bacteria</taxon>
        <taxon>Bacillati</taxon>
        <taxon>Actinomycetota</taxon>
        <taxon>Actinomycetes</taxon>
        <taxon>Kitasatosporales</taxon>
        <taxon>Streptomycetaceae</taxon>
        <taxon>Streptomyces</taxon>
    </lineage>
</organism>
<protein>
    <submittedName>
        <fullName evidence="1">Transposase</fullName>
    </submittedName>
</protein>
<name>A0A7W7U9Y4_9ACTN</name>
<dbReference type="PANTHER" id="PTHR35004">
    <property type="entry name" value="TRANSPOSASE RV3428C-RELATED"/>
    <property type="match status" value="1"/>
</dbReference>
<dbReference type="AlphaFoldDB" id="A0A7W7U9Y4"/>
<gene>
    <name evidence="1" type="ORF">GGE06_008541</name>
</gene>
<sequence length="138" mass="15463">MRKPWKGVDTWTGLPQAKRPGEEAEVDFADFWLDLAGQRRKCVLFTLRLSYSGKAVHRVYATASQEAFLEGHVEAFTVLGGVPSVHIRYDNLKPAVKQVLFGRSRLESARWASFKSWYVHVSVGSRCFPTASATSMAV</sequence>
<comment type="caution">
    <text evidence="1">The sequence shown here is derived from an EMBL/GenBank/DDBJ whole genome shotgun (WGS) entry which is preliminary data.</text>
</comment>
<reference evidence="1 2" key="1">
    <citation type="submission" date="2020-08" db="EMBL/GenBank/DDBJ databases">
        <title>Genomic Encyclopedia of Type Strains, Phase III (KMG-III): the genomes of soil and plant-associated and newly described type strains.</title>
        <authorList>
            <person name="Whitman W."/>
        </authorList>
    </citation>
    <scope>NUCLEOTIDE SEQUENCE [LARGE SCALE GENOMIC DNA]</scope>
    <source>
        <strain evidence="1 2">SFB5A</strain>
    </source>
</reference>
<evidence type="ECO:0000313" key="1">
    <source>
        <dbReference type="EMBL" id="MBB4987568.1"/>
    </source>
</evidence>
<evidence type="ECO:0000313" key="2">
    <source>
        <dbReference type="Proteomes" id="UP000582643"/>
    </source>
</evidence>
<dbReference type="Proteomes" id="UP000582643">
    <property type="component" value="Unassembled WGS sequence"/>
</dbReference>
<accession>A0A7W7U9Y4</accession>
<proteinExistence type="predicted"/>
<dbReference type="EMBL" id="JACHJY010000026">
    <property type="protein sequence ID" value="MBB4987568.1"/>
    <property type="molecule type" value="Genomic_DNA"/>
</dbReference>